<reference evidence="2 3" key="1">
    <citation type="submission" date="2018-06" db="EMBL/GenBank/DDBJ databases">
        <title>Genomic Encyclopedia of Archaeal and Bacterial Type Strains, Phase II (KMG-II): from individual species to whole genera.</title>
        <authorList>
            <person name="Goeker M."/>
        </authorList>
    </citation>
    <scope>NUCLEOTIDE SEQUENCE [LARGE SCALE GENOMIC DNA]</scope>
    <source>
        <strain evidence="2 3">DSM 23446</strain>
    </source>
</reference>
<feature type="transmembrane region" description="Helical" evidence="1">
    <location>
        <begin position="12"/>
        <end position="36"/>
    </location>
</feature>
<gene>
    <name evidence="2" type="ORF">LV83_03236</name>
</gene>
<keyword evidence="1" id="KW-0812">Transmembrane</keyword>
<feature type="transmembrane region" description="Helical" evidence="1">
    <location>
        <begin position="82"/>
        <end position="100"/>
    </location>
</feature>
<comment type="caution">
    <text evidence="2">The sequence shown here is derived from an EMBL/GenBank/DDBJ whole genome shotgun (WGS) entry which is preliminary data.</text>
</comment>
<accession>A0A327P4B2</accession>
<keyword evidence="1" id="KW-1133">Transmembrane helix</keyword>
<name>A0A327P4B2_9BACT</name>
<evidence type="ECO:0000313" key="3">
    <source>
        <dbReference type="Proteomes" id="UP000249610"/>
    </source>
</evidence>
<dbReference type="AlphaFoldDB" id="A0A327P4B2"/>
<evidence type="ECO:0000256" key="1">
    <source>
        <dbReference type="SAM" id="Phobius"/>
    </source>
</evidence>
<feature type="transmembrane region" description="Helical" evidence="1">
    <location>
        <begin position="48"/>
        <end position="70"/>
    </location>
</feature>
<sequence length="106" mass="12125">MQKQHPITQDHISIKILNLTFSGFIILSNISVFFPHTFRILKSGGGPFGYGVLLLPVTFIGILYLIPALLTFKRKNHYNRTLLWINITGIIGCAYWVYFFNSSLFS</sequence>
<organism evidence="2 3">
    <name type="scientific">Algoriphagus yeomjeoni</name>
    <dbReference type="NCBI Taxonomy" id="291403"/>
    <lineage>
        <taxon>Bacteria</taxon>
        <taxon>Pseudomonadati</taxon>
        <taxon>Bacteroidota</taxon>
        <taxon>Cytophagia</taxon>
        <taxon>Cytophagales</taxon>
        <taxon>Cyclobacteriaceae</taxon>
        <taxon>Algoriphagus</taxon>
    </lineage>
</organism>
<keyword evidence="3" id="KW-1185">Reference proteome</keyword>
<dbReference type="EMBL" id="QLLK01000009">
    <property type="protein sequence ID" value="RAI87130.1"/>
    <property type="molecule type" value="Genomic_DNA"/>
</dbReference>
<protein>
    <submittedName>
        <fullName evidence="2">Uncharacterized protein</fullName>
    </submittedName>
</protein>
<keyword evidence="1" id="KW-0472">Membrane</keyword>
<evidence type="ECO:0000313" key="2">
    <source>
        <dbReference type="EMBL" id="RAI87130.1"/>
    </source>
</evidence>
<dbReference type="Proteomes" id="UP000249610">
    <property type="component" value="Unassembled WGS sequence"/>
</dbReference>
<proteinExistence type="predicted"/>